<evidence type="ECO:0000313" key="1">
    <source>
        <dbReference type="EMBL" id="TRX73311.1"/>
    </source>
</evidence>
<dbReference type="Proteomes" id="UP000315235">
    <property type="component" value="Unassembled WGS sequence"/>
</dbReference>
<evidence type="ECO:0000313" key="2">
    <source>
        <dbReference type="Proteomes" id="UP000315235"/>
    </source>
</evidence>
<organism evidence="1 2">
    <name type="scientific">Pseudomonas mangiferae</name>
    <dbReference type="NCBI Taxonomy" id="2593654"/>
    <lineage>
        <taxon>Bacteria</taxon>
        <taxon>Pseudomonadati</taxon>
        <taxon>Pseudomonadota</taxon>
        <taxon>Gammaproteobacteria</taxon>
        <taxon>Pseudomonadales</taxon>
        <taxon>Pseudomonadaceae</taxon>
        <taxon>Pseudomonas</taxon>
    </lineage>
</organism>
<accession>A0A553GUY9</accession>
<dbReference type="PANTHER" id="PTHR37805:SF1">
    <property type="entry name" value="CYTOPLASMIC PROTEIN"/>
    <property type="match status" value="1"/>
</dbReference>
<name>A0A553GUY9_9PSED</name>
<keyword evidence="2" id="KW-1185">Reference proteome</keyword>
<reference evidence="1 2" key="1">
    <citation type="submission" date="2019-07" db="EMBL/GenBank/DDBJ databases">
        <title>Pseudomonas mangiferae sp. nov., isolated from bark of mango tree in Thailand.</title>
        <authorList>
            <person name="Srisuk N."/>
            <person name="Anurat P."/>
        </authorList>
    </citation>
    <scope>NUCLEOTIDE SEQUENCE [LARGE SCALE GENOMIC DNA]</scope>
    <source>
        <strain evidence="1 2">DMKU_BBB3-04</strain>
    </source>
</reference>
<dbReference type="PANTHER" id="PTHR37805">
    <property type="entry name" value="CYTOPLASMIC PROTEIN-RELATED"/>
    <property type="match status" value="1"/>
</dbReference>
<dbReference type="RefSeq" id="WP_143489856.1">
    <property type="nucleotide sequence ID" value="NZ_VJOY01000017.1"/>
</dbReference>
<sequence>MTHNDVLRSVRYLLNVSDAQLAEIAALSDHPISEAQMSAYLRQEDQPGYERCDDETLGHVLDGLIYQKRGRDRSRPPHPLELPVSNNTVMKKLRVAFELKDEDMHEILESAGLPMNKPELNALFRKKGHKNYRECGDQVLRHFLKGLTLRERG</sequence>
<dbReference type="Pfam" id="PF07308">
    <property type="entry name" value="DUF1456"/>
    <property type="match status" value="2"/>
</dbReference>
<dbReference type="InterPro" id="IPR009921">
    <property type="entry name" value="YehS-like"/>
</dbReference>
<gene>
    <name evidence="1" type="ORF">FM069_18540</name>
</gene>
<comment type="caution">
    <text evidence="1">The sequence shown here is derived from an EMBL/GenBank/DDBJ whole genome shotgun (WGS) entry which is preliminary data.</text>
</comment>
<dbReference type="EMBL" id="VJOY01000017">
    <property type="protein sequence ID" value="TRX73311.1"/>
    <property type="molecule type" value="Genomic_DNA"/>
</dbReference>
<dbReference type="OrthoDB" id="9788465at2"/>
<dbReference type="AlphaFoldDB" id="A0A553GUY9"/>
<protein>
    <submittedName>
        <fullName evidence="1">DUF1456 family protein</fullName>
    </submittedName>
</protein>
<proteinExistence type="predicted"/>